<gene>
    <name evidence="2" type="ORF">E2F49_06395</name>
</gene>
<dbReference type="GO" id="GO:0005840">
    <property type="term" value="C:ribosome"/>
    <property type="evidence" value="ECO:0007669"/>
    <property type="project" value="TreeGrafter"/>
</dbReference>
<keyword evidence="2" id="KW-0378">Hydrolase</keyword>
<dbReference type="AlphaFoldDB" id="A0A4R5UFR6"/>
<evidence type="ECO:0000313" key="2">
    <source>
        <dbReference type="EMBL" id="TDK34111.1"/>
    </source>
</evidence>
<dbReference type="SUPFAM" id="SSF101738">
    <property type="entry name" value="SspB-like"/>
    <property type="match status" value="1"/>
</dbReference>
<keyword evidence="3" id="KW-1185">Reference proteome</keyword>
<dbReference type="Proteomes" id="UP000295543">
    <property type="component" value="Unassembled WGS sequence"/>
</dbReference>
<dbReference type="EMBL" id="SMTG01000002">
    <property type="protein sequence ID" value="TDK34111.1"/>
    <property type="molecule type" value="Genomic_DNA"/>
</dbReference>
<dbReference type="InterPro" id="IPR007481">
    <property type="entry name" value="SspB"/>
</dbReference>
<keyword evidence="2" id="KW-0645">Protease</keyword>
<dbReference type="GO" id="GO:0006508">
    <property type="term" value="P:proteolysis"/>
    <property type="evidence" value="ECO:0007669"/>
    <property type="project" value="UniProtKB-KW"/>
</dbReference>
<sequence>MTSHRPYLLRALYEWIADNGMTPHILVDARQPGVRVPAHAVKDGRIVLNIADRAVGRLEMDNDSVRFSARFGGVSQSVLVPVGAVLAIYARETGQGMALPEEIGGSAEPHAEAEDSAPALHAVDDGDDGEGPDDPPGGDGPSEPRRGHLRVVK</sequence>
<dbReference type="PANTHER" id="PTHR37486:SF1">
    <property type="entry name" value="STRINGENT STARVATION PROTEIN B"/>
    <property type="match status" value="1"/>
</dbReference>
<reference evidence="2 3" key="1">
    <citation type="submission" date="2019-03" db="EMBL/GenBank/DDBJ databases">
        <title>Luteimonas zhaokaii sp.nov., isolated from the rectal contents of Plateau pika in Yushu, Qinghai Province, China.</title>
        <authorList>
            <person name="Zhang G."/>
        </authorList>
    </citation>
    <scope>NUCLEOTIDE SEQUENCE [LARGE SCALE GENOMIC DNA]</scope>
    <source>
        <strain evidence="2 3">THG-MD21</strain>
    </source>
</reference>
<dbReference type="GO" id="GO:0008233">
    <property type="term" value="F:peptidase activity"/>
    <property type="evidence" value="ECO:0007669"/>
    <property type="project" value="UniProtKB-KW"/>
</dbReference>
<name>A0A4R5UFR6_9GAMM</name>
<evidence type="ECO:0000313" key="3">
    <source>
        <dbReference type="Proteomes" id="UP000295543"/>
    </source>
</evidence>
<proteinExistence type="predicted"/>
<dbReference type="OrthoDB" id="9797358at2"/>
<dbReference type="Pfam" id="PF04386">
    <property type="entry name" value="SspB"/>
    <property type="match status" value="1"/>
</dbReference>
<protein>
    <submittedName>
        <fullName evidence="2">ClpXP protease specificity-enhancing factor</fullName>
    </submittedName>
</protein>
<dbReference type="NCBIfam" id="NF008764">
    <property type="entry name" value="PRK11798.1-4"/>
    <property type="match status" value="1"/>
</dbReference>
<dbReference type="GO" id="GO:0045732">
    <property type="term" value="P:positive regulation of protein catabolic process"/>
    <property type="evidence" value="ECO:0007669"/>
    <property type="project" value="TreeGrafter"/>
</dbReference>
<dbReference type="Gene3D" id="2.30.30.220">
    <property type="entry name" value="SspB-like"/>
    <property type="match status" value="1"/>
</dbReference>
<comment type="caution">
    <text evidence="2">The sequence shown here is derived from an EMBL/GenBank/DDBJ whole genome shotgun (WGS) entry which is preliminary data.</text>
</comment>
<dbReference type="GO" id="GO:0005829">
    <property type="term" value="C:cytosol"/>
    <property type="evidence" value="ECO:0007669"/>
    <property type="project" value="TreeGrafter"/>
</dbReference>
<dbReference type="PANTHER" id="PTHR37486">
    <property type="entry name" value="STRINGENT STARVATION PROTEIN B"/>
    <property type="match status" value="1"/>
</dbReference>
<dbReference type="InterPro" id="IPR036760">
    <property type="entry name" value="SspB-like_sf"/>
</dbReference>
<organism evidence="2 3">
    <name type="scientific">Luteimonas terrae</name>
    <dbReference type="NCBI Taxonomy" id="1530191"/>
    <lineage>
        <taxon>Bacteria</taxon>
        <taxon>Pseudomonadati</taxon>
        <taxon>Pseudomonadota</taxon>
        <taxon>Gammaproteobacteria</taxon>
        <taxon>Lysobacterales</taxon>
        <taxon>Lysobacteraceae</taxon>
        <taxon>Luteimonas</taxon>
    </lineage>
</organism>
<feature type="region of interest" description="Disordered" evidence="1">
    <location>
        <begin position="99"/>
        <end position="153"/>
    </location>
</feature>
<dbReference type="NCBIfam" id="NF008769">
    <property type="entry name" value="PRK11798.2-5"/>
    <property type="match status" value="1"/>
</dbReference>
<accession>A0A4R5UFR6</accession>
<evidence type="ECO:0000256" key="1">
    <source>
        <dbReference type="SAM" id="MobiDB-lite"/>
    </source>
</evidence>
<dbReference type="PIRSF" id="PIRSF005276">
    <property type="entry name" value="SspB"/>
    <property type="match status" value="1"/>
</dbReference>